<dbReference type="InterPro" id="IPR040423">
    <property type="entry name" value="PEA_transferase"/>
</dbReference>
<accession>A0ABU8X306</accession>
<keyword evidence="1" id="KW-0812">Transmembrane</keyword>
<evidence type="ECO:0000313" key="4">
    <source>
        <dbReference type="Proteomes" id="UP001367030"/>
    </source>
</evidence>
<evidence type="ECO:0000256" key="1">
    <source>
        <dbReference type="SAM" id="Phobius"/>
    </source>
</evidence>
<dbReference type="InterPro" id="IPR000917">
    <property type="entry name" value="Sulfatase_N"/>
</dbReference>
<dbReference type="RefSeq" id="WP_340333198.1">
    <property type="nucleotide sequence ID" value="NZ_JBBKZS010000001.1"/>
</dbReference>
<reference evidence="3 4" key="1">
    <citation type="submission" date="2024-03" db="EMBL/GenBank/DDBJ databases">
        <title>Novel species of the genus Variovorax.</title>
        <authorList>
            <person name="Liu Q."/>
            <person name="Xin Y.-H."/>
        </authorList>
    </citation>
    <scope>NUCLEOTIDE SEQUENCE [LARGE SCALE GENOMIC DNA]</scope>
    <source>
        <strain evidence="3 4">KACC 18901</strain>
    </source>
</reference>
<comment type="caution">
    <text evidence="3">The sequence shown here is derived from an EMBL/GenBank/DDBJ whole genome shotgun (WGS) entry which is preliminary data.</text>
</comment>
<feature type="transmembrane region" description="Helical" evidence="1">
    <location>
        <begin position="130"/>
        <end position="149"/>
    </location>
</feature>
<dbReference type="PANTHER" id="PTHR30443:SF0">
    <property type="entry name" value="PHOSPHOETHANOLAMINE TRANSFERASE EPTA"/>
    <property type="match status" value="1"/>
</dbReference>
<dbReference type="Gene3D" id="3.40.720.10">
    <property type="entry name" value="Alkaline Phosphatase, subunit A"/>
    <property type="match status" value="1"/>
</dbReference>
<evidence type="ECO:0000313" key="3">
    <source>
        <dbReference type="EMBL" id="MEJ8853087.1"/>
    </source>
</evidence>
<dbReference type="SUPFAM" id="SSF53649">
    <property type="entry name" value="Alkaline phosphatase-like"/>
    <property type="match status" value="1"/>
</dbReference>
<dbReference type="Pfam" id="PF00884">
    <property type="entry name" value="Sulfatase"/>
    <property type="match status" value="1"/>
</dbReference>
<keyword evidence="4" id="KW-1185">Reference proteome</keyword>
<protein>
    <submittedName>
        <fullName evidence="3">Sulfatase-like hydrolase/transferase</fullName>
    </submittedName>
</protein>
<dbReference type="InterPro" id="IPR017850">
    <property type="entry name" value="Alkaline_phosphatase_core_sf"/>
</dbReference>
<dbReference type="EMBL" id="JBBKZS010000001">
    <property type="protein sequence ID" value="MEJ8853087.1"/>
    <property type="molecule type" value="Genomic_DNA"/>
</dbReference>
<evidence type="ECO:0000259" key="2">
    <source>
        <dbReference type="Pfam" id="PF00884"/>
    </source>
</evidence>
<feature type="domain" description="Sulfatase N-terminal" evidence="2">
    <location>
        <begin position="239"/>
        <end position="512"/>
    </location>
</feature>
<sequence length="566" mass="61716">MPPSAWKVMEQHSDPGKARGTSAPVLDARHRAVRRIDLAWAAILLVPALWIYGGSRAWDSRAAWLVVASAAFFGLLRALVGLRAFLALTYVPALFGVLAVAAERLRDVNLLEAALIRPNPAEAWPVIQPYVLWIALAAILFATPIWVAFRRPSIRMARRRGAWATLAAITVAAMMVGAVFHETVLRAWPLNVISVAAASALGRDNFLSTVSPYAATNPRSASASWGATRGAGVHPQHETYILIIGETMRADRLGACGGPGQVGLSHRDAIIYCDVMSGSSSTHTSVPLLVSRDMPGGAYRVSKDATFMKAFEEVGFRTWWLALQERGIAWPDANTDVFLPPKRTDRETLLPSLRSVLALGAPRKLIVLHAYGAHFSYCDRYDAANAPFPADCSKLSGFPDPSTLPDFRRAFDNATAESLRFVDAVISDVAQAGGSAFVMFTPDHGENLLDDKRKLFQHALKDPTPWDTRVPAVIWASDEWRAGNAARWDKLRANHAAKAMHADVVPTLLHAAAIRYVDERPAVVDLGATSPPADRTRWVMRRIGEKVDGDQLRQVQAGKQPARAGE</sequence>
<organism evidence="3 4">
    <name type="scientific">Variovorax robiniae</name>
    <dbReference type="NCBI Taxonomy" id="1836199"/>
    <lineage>
        <taxon>Bacteria</taxon>
        <taxon>Pseudomonadati</taxon>
        <taxon>Pseudomonadota</taxon>
        <taxon>Betaproteobacteria</taxon>
        <taxon>Burkholderiales</taxon>
        <taxon>Comamonadaceae</taxon>
        <taxon>Variovorax</taxon>
    </lineage>
</organism>
<dbReference type="Proteomes" id="UP001367030">
    <property type="component" value="Unassembled WGS sequence"/>
</dbReference>
<gene>
    <name evidence="3" type="ORF">WKW79_00815</name>
</gene>
<feature type="transmembrane region" description="Helical" evidence="1">
    <location>
        <begin position="85"/>
        <end position="102"/>
    </location>
</feature>
<proteinExistence type="predicted"/>
<keyword evidence="1" id="KW-1133">Transmembrane helix</keyword>
<feature type="transmembrane region" description="Helical" evidence="1">
    <location>
        <begin position="161"/>
        <end position="180"/>
    </location>
</feature>
<keyword evidence="1" id="KW-0472">Membrane</keyword>
<feature type="transmembrane region" description="Helical" evidence="1">
    <location>
        <begin position="38"/>
        <end position="55"/>
    </location>
</feature>
<name>A0ABU8X306_9BURK</name>
<dbReference type="PANTHER" id="PTHR30443">
    <property type="entry name" value="INNER MEMBRANE PROTEIN"/>
    <property type="match status" value="1"/>
</dbReference>